<accession>A0A5F1ZT38</accession>
<keyword evidence="1" id="KW-1133">Transmembrane helix</keyword>
<evidence type="ECO:0000313" key="5">
    <source>
        <dbReference type="Proteomes" id="UP000297946"/>
    </source>
</evidence>
<dbReference type="EMBL" id="RQGC01000006">
    <property type="protein sequence ID" value="TGL41073.1"/>
    <property type="molecule type" value="Genomic_DNA"/>
</dbReference>
<protein>
    <submittedName>
        <fullName evidence="2">Uncharacterized protein</fullName>
    </submittedName>
</protein>
<organism evidence="2 5">
    <name type="scientific">Leptospira langatensis</name>
    <dbReference type="NCBI Taxonomy" id="2484983"/>
    <lineage>
        <taxon>Bacteria</taxon>
        <taxon>Pseudomonadati</taxon>
        <taxon>Spirochaetota</taxon>
        <taxon>Spirochaetia</taxon>
        <taxon>Leptospirales</taxon>
        <taxon>Leptospiraceae</taxon>
        <taxon>Leptospira</taxon>
    </lineage>
</organism>
<evidence type="ECO:0000313" key="4">
    <source>
        <dbReference type="Proteomes" id="UP000297273"/>
    </source>
</evidence>
<keyword evidence="1" id="KW-0472">Membrane</keyword>
<feature type="transmembrane region" description="Helical" evidence="1">
    <location>
        <begin position="208"/>
        <end position="235"/>
    </location>
</feature>
<comment type="caution">
    <text evidence="2">The sequence shown here is derived from an EMBL/GenBank/DDBJ whole genome shotgun (WGS) entry which is preliminary data.</text>
</comment>
<feature type="transmembrane region" description="Helical" evidence="1">
    <location>
        <begin position="175"/>
        <end position="196"/>
    </location>
</feature>
<keyword evidence="1" id="KW-0812">Transmembrane</keyword>
<dbReference type="RefSeq" id="WP_135645564.1">
    <property type="nucleotide sequence ID" value="NZ_RQER01000007.1"/>
</dbReference>
<evidence type="ECO:0000256" key="1">
    <source>
        <dbReference type="SAM" id="Phobius"/>
    </source>
</evidence>
<dbReference type="Proteomes" id="UP000297273">
    <property type="component" value="Unassembled WGS sequence"/>
</dbReference>
<keyword evidence="4" id="KW-1185">Reference proteome</keyword>
<evidence type="ECO:0000313" key="3">
    <source>
        <dbReference type="EMBL" id="TGL41073.1"/>
    </source>
</evidence>
<feature type="transmembrane region" description="Helical" evidence="1">
    <location>
        <begin position="54"/>
        <end position="73"/>
    </location>
</feature>
<dbReference type="OrthoDB" id="9934882at2"/>
<feature type="transmembrane region" description="Helical" evidence="1">
    <location>
        <begin position="133"/>
        <end position="154"/>
    </location>
</feature>
<dbReference type="Proteomes" id="UP000297946">
    <property type="component" value="Unassembled WGS sequence"/>
</dbReference>
<evidence type="ECO:0000313" key="2">
    <source>
        <dbReference type="EMBL" id="TGK00291.1"/>
    </source>
</evidence>
<dbReference type="EMBL" id="RQER01000007">
    <property type="protein sequence ID" value="TGK00291.1"/>
    <property type="molecule type" value="Genomic_DNA"/>
</dbReference>
<sequence>MTLILEFKDYLIRCRSFLAVWVMRIFILSLVYSYAMKKFEEFLNHNYLYSVPGYVNLLGILQVPLLFLSLYFFREKLDDKNRVGGKDFFLFLLRIFLVALLLVLILGIAFLAVGAILQTSKEMVQSPGIQMKYALLAGTVFAIPAMILYSSISFARVKVLPSWSDYRFAALNQNYRLGTLALILLTAFGHIFPVAYCGFPDIEDGDSYYKFAIISLNSQFFLLFITELIHLYLLFSFVKEIGGVTLQEE</sequence>
<dbReference type="AlphaFoldDB" id="A0A5F1ZT38"/>
<gene>
    <name evidence="2" type="ORF">EHO57_13500</name>
    <name evidence="3" type="ORF">EHQ53_09690</name>
</gene>
<feature type="transmembrane region" description="Helical" evidence="1">
    <location>
        <begin position="88"/>
        <end position="113"/>
    </location>
</feature>
<reference evidence="3" key="1">
    <citation type="submission" date="2018-10" db="EMBL/GenBank/DDBJ databases">
        <authorList>
            <person name="Vincent A.T."/>
            <person name="Schiettekatte O."/>
            <person name="Bourhy P."/>
            <person name="Veyrier F.J."/>
            <person name="Picardeau M."/>
        </authorList>
    </citation>
    <scope>NUCLEOTIDE SEQUENCE</scope>
    <source>
        <strain evidence="3">201702690</strain>
    </source>
</reference>
<feature type="transmembrane region" description="Helical" evidence="1">
    <location>
        <begin position="12"/>
        <end position="34"/>
    </location>
</feature>
<proteinExistence type="predicted"/>
<reference evidence="4 5" key="2">
    <citation type="journal article" date="2019" name="PLoS Negl. Trop. Dis.">
        <title>Revisiting the worldwide diversity of Leptospira species in the environment.</title>
        <authorList>
            <person name="Vincent A.T."/>
            <person name="Schiettekatte O."/>
            <person name="Bourhy P."/>
            <person name="Veyrier F.J."/>
            <person name="Picardeau M."/>
        </authorList>
    </citation>
    <scope>NUCLEOTIDE SEQUENCE [LARGE SCALE GENOMIC DNA]</scope>
    <source>
        <strain evidence="4">201702690</strain>
        <strain evidence="2 5">SSW18</strain>
    </source>
</reference>
<name>A0A5F1ZT38_9LEPT</name>